<evidence type="ECO:0000256" key="1">
    <source>
        <dbReference type="ARBA" id="ARBA00004651"/>
    </source>
</evidence>
<dbReference type="EMBL" id="JAAQPH010000020">
    <property type="protein sequence ID" value="NIA71275.1"/>
    <property type="molecule type" value="Genomic_DNA"/>
</dbReference>
<keyword evidence="3 6" id="KW-0812">Transmembrane</keyword>
<feature type="transmembrane region" description="Helical" evidence="6">
    <location>
        <begin position="91"/>
        <end position="116"/>
    </location>
</feature>
<dbReference type="PANTHER" id="PTHR12677">
    <property type="entry name" value="GOLGI APPARATUS MEMBRANE PROTEIN TVP38-RELATED"/>
    <property type="match status" value="1"/>
</dbReference>
<feature type="transmembrane region" description="Helical" evidence="6">
    <location>
        <begin position="214"/>
        <end position="235"/>
    </location>
</feature>
<feature type="domain" description="VTT" evidence="7">
    <location>
        <begin position="80"/>
        <end position="196"/>
    </location>
</feature>
<dbReference type="RefSeq" id="WP_167228742.1">
    <property type="nucleotide sequence ID" value="NZ_JAAQPH010000020.1"/>
</dbReference>
<evidence type="ECO:0000313" key="9">
    <source>
        <dbReference type="Proteomes" id="UP000761264"/>
    </source>
</evidence>
<comment type="similarity">
    <text evidence="6">Belongs to the TVP38/TMEM64 family.</text>
</comment>
<evidence type="ECO:0000259" key="7">
    <source>
        <dbReference type="Pfam" id="PF09335"/>
    </source>
</evidence>
<evidence type="ECO:0000256" key="3">
    <source>
        <dbReference type="ARBA" id="ARBA00022692"/>
    </source>
</evidence>
<evidence type="ECO:0000256" key="5">
    <source>
        <dbReference type="ARBA" id="ARBA00023136"/>
    </source>
</evidence>
<name>A0A967F1L2_9PROT</name>
<evidence type="ECO:0000313" key="8">
    <source>
        <dbReference type="EMBL" id="NIA71275.1"/>
    </source>
</evidence>
<accession>A0A967F1L2</accession>
<protein>
    <recommendedName>
        <fullName evidence="6">TVP38/TMEM64 family membrane protein</fullName>
    </recommendedName>
</protein>
<proteinExistence type="inferred from homology"/>
<reference evidence="8" key="1">
    <citation type="submission" date="2020-03" db="EMBL/GenBank/DDBJ databases">
        <title>Genome of Pelagibius litoralis DSM 21314T.</title>
        <authorList>
            <person name="Wang G."/>
        </authorList>
    </citation>
    <scope>NUCLEOTIDE SEQUENCE</scope>
    <source>
        <strain evidence="8">DSM 21314</strain>
    </source>
</reference>
<feature type="transmembrane region" description="Helical" evidence="6">
    <location>
        <begin position="176"/>
        <end position="194"/>
    </location>
</feature>
<dbReference type="GO" id="GO:0005886">
    <property type="term" value="C:plasma membrane"/>
    <property type="evidence" value="ECO:0007669"/>
    <property type="project" value="UniProtKB-SubCell"/>
</dbReference>
<feature type="transmembrane region" description="Helical" evidence="6">
    <location>
        <begin position="56"/>
        <end position="79"/>
    </location>
</feature>
<feature type="transmembrane region" description="Helical" evidence="6">
    <location>
        <begin position="18"/>
        <end position="36"/>
    </location>
</feature>
<dbReference type="Pfam" id="PF09335">
    <property type="entry name" value="VTT_dom"/>
    <property type="match status" value="1"/>
</dbReference>
<evidence type="ECO:0000256" key="6">
    <source>
        <dbReference type="RuleBase" id="RU366058"/>
    </source>
</evidence>
<evidence type="ECO:0000256" key="2">
    <source>
        <dbReference type="ARBA" id="ARBA00022475"/>
    </source>
</evidence>
<dbReference type="InterPro" id="IPR015414">
    <property type="entry name" value="TMEM64"/>
</dbReference>
<comment type="subcellular location">
    <subcellularLocation>
        <location evidence="1 6">Cell membrane</location>
        <topology evidence="1 6">Multi-pass membrane protein</topology>
    </subcellularLocation>
</comment>
<dbReference type="PANTHER" id="PTHR12677:SF59">
    <property type="entry name" value="GOLGI APPARATUS MEMBRANE PROTEIN TVP38-RELATED"/>
    <property type="match status" value="1"/>
</dbReference>
<dbReference type="InterPro" id="IPR032816">
    <property type="entry name" value="VTT_dom"/>
</dbReference>
<comment type="caution">
    <text evidence="8">The sequence shown here is derived from an EMBL/GenBank/DDBJ whole genome shotgun (WGS) entry which is preliminary data.</text>
</comment>
<feature type="transmembrane region" description="Helical" evidence="6">
    <location>
        <begin position="144"/>
        <end position="169"/>
    </location>
</feature>
<organism evidence="8 9">
    <name type="scientific">Pelagibius litoralis</name>
    <dbReference type="NCBI Taxonomy" id="374515"/>
    <lineage>
        <taxon>Bacteria</taxon>
        <taxon>Pseudomonadati</taxon>
        <taxon>Pseudomonadota</taxon>
        <taxon>Alphaproteobacteria</taxon>
        <taxon>Rhodospirillales</taxon>
        <taxon>Rhodovibrionaceae</taxon>
        <taxon>Pelagibius</taxon>
    </lineage>
</organism>
<keyword evidence="9" id="KW-1185">Reference proteome</keyword>
<sequence length="244" mass="26372">MTEPSQDSAKKGISFGRLVPLLILIAGLGAFFLLGWHKYVSFDVLRENRAYLLDLVARYGIVAGFGFIGLYALVAAFSIPGGAILTITAGFLFGPLFGTVYVVIGASLGACALFLAARYAFADLLRAKAGPAIQKMEAGFRENAFNYLLLLRLVPLFPFFVVNLVPAFLGVTLRTYFIATFFGIIPGSFVYALVGNGLGAIFDRGEVPDLGTIFQPQFLAPILGLAVLAIIPVIYKKMKDRKKN</sequence>
<dbReference type="Proteomes" id="UP000761264">
    <property type="component" value="Unassembled WGS sequence"/>
</dbReference>
<keyword evidence="5 6" id="KW-0472">Membrane</keyword>
<keyword evidence="4 6" id="KW-1133">Transmembrane helix</keyword>
<keyword evidence="2 6" id="KW-1003">Cell membrane</keyword>
<dbReference type="AlphaFoldDB" id="A0A967F1L2"/>
<evidence type="ECO:0000256" key="4">
    <source>
        <dbReference type="ARBA" id="ARBA00022989"/>
    </source>
</evidence>
<gene>
    <name evidence="8" type="ORF">HBA54_21990</name>
</gene>